<reference evidence="2" key="1">
    <citation type="submission" date="2016-11" db="EMBL/GenBank/DDBJ databases">
        <authorList>
            <person name="Varghese N."/>
            <person name="Submissions S."/>
        </authorList>
    </citation>
    <scope>NUCLEOTIDE SEQUENCE [LARGE SCALE GENOMIC DNA]</scope>
    <source>
        <strain evidence="2">DSM 10349</strain>
    </source>
</reference>
<evidence type="ECO:0000313" key="2">
    <source>
        <dbReference type="Proteomes" id="UP000183997"/>
    </source>
</evidence>
<dbReference type="STRING" id="1121421.SAMN02745123_03994"/>
<name>A0A1M6XDY1_9FIRM</name>
<gene>
    <name evidence="1" type="ORF">SAMN02745123_03994</name>
</gene>
<organism evidence="1 2">
    <name type="scientific">Desulforamulus aeronauticus DSM 10349</name>
    <dbReference type="NCBI Taxonomy" id="1121421"/>
    <lineage>
        <taxon>Bacteria</taxon>
        <taxon>Bacillati</taxon>
        <taxon>Bacillota</taxon>
        <taxon>Clostridia</taxon>
        <taxon>Eubacteriales</taxon>
        <taxon>Peptococcaceae</taxon>
        <taxon>Desulforamulus</taxon>
    </lineage>
</organism>
<evidence type="ECO:0000313" key="1">
    <source>
        <dbReference type="EMBL" id="SHL04141.1"/>
    </source>
</evidence>
<accession>A0A1M6XDY1</accession>
<dbReference type="Proteomes" id="UP000183997">
    <property type="component" value="Unassembled WGS sequence"/>
</dbReference>
<sequence>MIRMNEPTLDDVIEKLQQVLEGKISREAVSNWAEKVSQCFESESSLSQNDISIWKALDILRGVDLKDSPKDYLHNEADIRNWILRFNAMIKSSE</sequence>
<keyword evidence="2" id="KW-1185">Reference proteome</keyword>
<dbReference type="EMBL" id="FRAR01000045">
    <property type="protein sequence ID" value="SHL04141.1"/>
    <property type="molecule type" value="Genomic_DNA"/>
</dbReference>
<protein>
    <submittedName>
        <fullName evidence="1">Uncharacterized protein</fullName>
    </submittedName>
</protein>
<dbReference type="AlphaFoldDB" id="A0A1M6XDY1"/>
<proteinExistence type="predicted"/>